<comment type="caution">
    <text evidence="1">The sequence shown here is derived from an EMBL/GenBank/DDBJ whole genome shotgun (WGS) entry which is preliminary data.</text>
</comment>
<name>A0A8J7MCT1_9BACT</name>
<dbReference type="EMBL" id="JAENIM010000016">
    <property type="protein sequence ID" value="MBK1790130.1"/>
    <property type="molecule type" value="Genomic_DNA"/>
</dbReference>
<dbReference type="RefSeq" id="WP_200310169.1">
    <property type="nucleotide sequence ID" value="NZ_JAENIM010000016.1"/>
</dbReference>
<evidence type="ECO:0000313" key="2">
    <source>
        <dbReference type="Proteomes" id="UP000624703"/>
    </source>
</evidence>
<organism evidence="1 2">
    <name type="scientific">Persicirhabdus sediminis</name>
    <dbReference type="NCBI Taxonomy" id="454144"/>
    <lineage>
        <taxon>Bacteria</taxon>
        <taxon>Pseudomonadati</taxon>
        <taxon>Verrucomicrobiota</taxon>
        <taxon>Verrucomicrobiia</taxon>
        <taxon>Verrucomicrobiales</taxon>
        <taxon>Verrucomicrobiaceae</taxon>
        <taxon>Persicirhabdus</taxon>
    </lineage>
</organism>
<evidence type="ECO:0008006" key="3">
    <source>
        <dbReference type="Google" id="ProtNLM"/>
    </source>
</evidence>
<protein>
    <recommendedName>
        <fullName evidence="3">TNase-like domain-containing protein</fullName>
    </recommendedName>
</protein>
<dbReference type="InterPro" id="IPR035437">
    <property type="entry name" value="SNase_OB-fold_sf"/>
</dbReference>
<evidence type="ECO:0000313" key="1">
    <source>
        <dbReference type="EMBL" id="MBK1790130.1"/>
    </source>
</evidence>
<dbReference type="SUPFAM" id="SSF50199">
    <property type="entry name" value="Staphylococcal nuclease"/>
    <property type="match status" value="1"/>
</dbReference>
<keyword evidence="2" id="KW-1185">Reference proteome</keyword>
<proteinExistence type="predicted"/>
<sequence length="230" mass="25584">MSANKKKSIPRWVVLLVVLFAAVNWLSQNGSDFLSGNDSTSSAGSGAVAGSGGPAGKIGDYDVLQNCQLVNHRHNDGDSFLVAHGGEKTMFRLYFVDTAESEFKSYRDGNNNHKRIADQARYFSITDKQATQLGREAKKQVLELLAENPFTVLTRWENVYGPDRKYAFVQIQLDGKTHYLHEYLVKNGLVRIHTKGATMADGKSASDQKKYLYQLEKRAKSMALGAWGMN</sequence>
<dbReference type="Gene3D" id="2.40.50.90">
    <property type="match status" value="1"/>
</dbReference>
<gene>
    <name evidence="1" type="ORF">JIN82_03050</name>
</gene>
<accession>A0A8J7MCT1</accession>
<dbReference type="Proteomes" id="UP000624703">
    <property type="component" value="Unassembled WGS sequence"/>
</dbReference>
<dbReference type="AlphaFoldDB" id="A0A8J7MCT1"/>
<reference evidence="1" key="1">
    <citation type="submission" date="2021-01" db="EMBL/GenBank/DDBJ databases">
        <title>Modified the classification status of verrucomicrobia.</title>
        <authorList>
            <person name="Feng X."/>
        </authorList>
    </citation>
    <scope>NUCLEOTIDE SEQUENCE</scope>
    <source>
        <strain evidence="1">_KCTC 22039</strain>
    </source>
</reference>